<evidence type="ECO:0000313" key="2">
    <source>
        <dbReference type="EMBL" id="RJL30927.1"/>
    </source>
</evidence>
<accession>A0A3A4AYJ0</accession>
<feature type="transmembrane region" description="Helical" evidence="1">
    <location>
        <begin position="66"/>
        <end position="84"/>
    </location>
</feature>
<gene>
    <name evidence="2" type="ORF">D5H75_21790</name>
</gene>
<comment type="caution">
    <text evidence="2">The sequence shown here is derived from an EMBL/GenBank/DDBJ whole genome shotgun (WGS) entry which is preliminary data.</text>
</comment>
<feature type="transmembrane region" description="Helical" evidence="1">
    <location>
        <begin position="327"/>
        <end position="349"/>
    </location>
</feature>
<feature type="transmembrane region" description="Helical" evidence="1">
    <location>
        <begin position="138"/>
        <end position="163"/>
    </location>
</feature>
<protein>
    <recommendedName>
        <fullName evidence="4">DUF2029 domain-containing protein</fullName>
    </recommendedName>
</protein>
<keyword evidence="1" id="KW-0472">Membrane</keyword>
<evidence type="ECO:0000256" key="1">
    <source>
        <dbReference type="SAM" id="Phobius"/>
    </source>
</evidence>
<reference evidence="2 3" key="1">
    <citation type="submission" date="2018-09" db="EMBL/GenBank/DDBJ databases">
        <title>YIM 75507 draft genome.</title>
        <authorList>
            <person name="Tang S."/>
            <person name="Feng Y."/>
        </authorList>
    </citation>
    <scope>NUCLEOTIDE SEQUENCE [LARGE SCALE GENOMIC DNA]</scope>
    <source>
        <strain evidence="2 3">YIM 75507</strain>
    </source>
</reference>
<keyword evidence="3" id="KW-1185">Reference proteome</keyword>
<feature type="transmembrane region" description="Helical" evidence="1">
    <location>
        <begin position="235"/>
        <end position="254"/>
    </location>
</feature>
<feature type="transmembrane region" description="Helical" evidence="1">
    <location>
        <begin position="96"/>
        <end position="126"/>
    </location>
</feature>
<dbReference type="AlphaFoldDB" id="A0A3A4AYJ0"/>
<keyword evidence="1" id="KW-0812">Transmembrane</keyword>
<name>A0A3A4AYJ0_9ACTN</name>
<organism evidence="2 3">
    <name type="scientific">Bailinhaonella thermotolerans</name>
    <dbReference type="NCBI Taxonomy" id="1070861"/>
    <lineage>
        <taxon>Bacteria</taxon>
        <taxon>Bacillati</taxon>
        <taxon>Actinomycetota</taxon>
        <taxon>Actinomycetes</taxon>
        <taxon>Streptosporangiales</taxon>
        <taxon>Streptosporangiaceae</taxon>
        <taxon>Bailinhaonella</taxon>
    </lineage>
</organism>
<evidence type="ECO:0008006" key="4">
    <source>
        <dbReference type="Google" id="ProtNLM"/>
    </source>
</evidence>
<sequence>MLVLSAISDWQPVDFVESFKPAGEAILERVDPVLPPREGWHFLPTSAYVYAFAIWTGLPWEIGGRLYPMIADIVLIVLVGKLAGEKREALARFQYAVNPLALMVSTLHAQLEPVSLVFLAGAFVVVRNRRIPFTPRRAVYAGLLMGMALSSKSWPVILIPVLLMCVPDWKNRIRTFVVTGLVPFFFLITMPIGTNTPIERMPEVISIIRGVRPIVGEWGWTAITAGGQWELDATAARIGQVVLYSTLLLVMWLWRKADRLDMVTAMLLAFMVVTPRLGAQYLLWFMPFLIARPTRWMWPAITAVSLWAGAGYIYLTQFETDDAWWAAHIPWAYSSLAVIPFLVLAMPWARRVPGPERPPAAEAEAALIPR</sequence>
<dbReference type="EMBL" id="QZEY01000008">
    <property type="protein sequence ID" value="RJL30927.1"/>
    <property type="molecule type" value="Genomic_DNA"/>
</dbReference>
<feature type="transmembrane region" description="Helical" evidence="1">
    <location>
        <begin position="175"/>
        <end position="193"/>
    </location>
</feature>
<dbReference type="Proteomes" id="UP000265768">
    <property type="component" value="Unassembled WGS sequence"/>
</dbReference>
<feature type="transmembrane region" description="Helical" evidence="1">
    <location>
        <begin position="266"/>
        <end position="290"/>
    </location>
</feature>
<evidence type="ECO:0000313" key="3">
    <source>
        <dbReference type="Proteomes" id="UP000265768"/>
    </source>
</evidence>
<feature type="transmembrane region" description="Helical" evidence="1">
    <location>
        <begin position="296"/>
        <end position="315"/>
    </location>
</feature>
<keyword evidence="1" id="KW-1133">Transmembrane helix</keyword>
<proteinExistence type="predicted"/>